<evidence type="ECO:0000313" key="7">
    <source>
        <dbReference type="Proteomes" id="UP000000600"/>
    </source>
</evidence>
<evidence type="ECO:0008006" key="8">
    <source>
        <dbReference type="Google" id="ProtNLM"/>
    </source>
</evidence>
<evidence type="ECO:0000256" key="5">
    <source>
        <dbReference type="SAM" id="SignalP"/>
    </source>
</evidence>
<dbReference type="CDD" id="cd00064">
    <property type="entry name" value="FU"/>
    <property type="match status" value="1"/>
</dbReference>
<feature type="transmembrane region" description="Helical" evidence="4">
    <location>
        <begin position="1705"/>
        <end position="1730"/>
    </location>
</feature>
<dbReference type="GeneID" id="5010421"/>
<dbReference type="SUPFAM" id="SSF57184">
    <property type="entry name" value="Growth factor receptor domain"/>
    <property type="match status" value="6"/>
</dbReference>
<dbReference type="EMBL" id="CT867990">
    <property type="protein sequence ID" value="CAK57239.1"/>
    <property type="molecule type" value="Genomic_DNA"/>
</dbReference>
<dbReference type="PANTHER" id="PTHR38934">
    <property type="entry name" value="HYPHALLY REGULATED CELL WALL PROTEIN 1"/>
    <property type="match status" value="1"/>
</dbReference>
<feature type="transmembrane region" description="Helical" evidence="4">
    <location>
        <begin position="1981"/>
        <end position="1999"/>
    </location>
</feature>
<sequence length="2120" mass="245669">MTNKFFLLTILLKITDSQWLLQHSYASKDTLQFNMQIKNTNCQYTEYLTNQYQPANYINCTSSPKSYITLDQLNRTVSNCDYKTQTIYCDYMCLISFDLYYQGIWANEQLEFKFYNHSYTFAHTSLHEYKLNTGFCDSIQYEVKQINITHTQKSMLNFTFSAALSNGQVSLKNLFILNYQYNCYPKCSECSGPEYNQCQKCFYGTQQNNICPSCPFGQYYVKYKGCQFKKSFIQPLCFNDFCNEISFSIQYYTNLSYYPERILWSIIYDHQNQNVHPSVLWWNQFFYGIFKMALGISRYFDKIKSNVGYSLGFLIKVIFFNDLKPDSGIHFQFNKTYYASIYNTSEGIKLHNFTSIQCILQSAYHEYTSNQLCVIYGYFDIPQYPFLFSAIGNLTDPQSGWGMVGVEITADYCTDNCLACDISQKCTTCVSPYFLYRNGTCIKECNDLYQQNNGTYCKDFDDETPYSELIIRENINYTYQYDSSYKLIKQTGDNFLKGEDLYYSYWNGFLIFGGSFIWAQAQFERIHSIDRPHHSISIAFHILYGSEFPDNSEFIFTIDQNSPNIKKRINAKQNSDGTYFDLVSQSITHQSSTINITFECKGLNEPIKAFCGLYNFYLAVHYCKPYCKKCIDQKDCQEWNGTYNLTQIQFSQQDCSTNQYFDVHQSLCLNCTSSCLTCKSAIVCLSCKSRYQLTNFGCFCAKNQYEETDECKTCPPQCNQCLSDTFCIECIDRTKMSLINGQCNCINGYTLNAASNLCENNTLTLQCGLQCQNCISGKCFECSENWYVDPIEYICKQKCGDFVKLESEKCESSFVLPYRGCINCEPNCQSSCFNCGTGEKGCLECVKGYSLIDNLCYSICGDQILTEEEQCDDGNLIYGDGCHFCQYSCSDSCQNCIDGICFNYKLDHPLTKIQCDPVLGKEMFNNSSLCYLIDNLYLLSEIYNSNFGCDLNCQNCFFQICYRCDHDYILSVDSRKCIQKTSLFDYNQEHSLIKIGNVCLKCADYAYFDVLEQICKPNLSNIKKCQIQMLLSPDQFCNQCFKNCLKCSYHSCILCMEGYHTDYQSNCISDCEDGIQTINEKCEINEQTCLSCEFQISKYCQYQPLELCLQCKHGYYYNLLIQDCESICGDGIIAEDEDCEIQHQYMRNGCQQCKYTFDNGCKEYKDGLCNLCIEGYILINSSCYIYGFDISNNLQYYDFVRESNYELEQYCASRNSNYLAFAFNQCLPICGDGIITHDEECEDEYSQQSYGCFNCRYSCPINCLQCEFGQCNKCIDGFQILENICYPKCRDQLIKYEKQCDDGNMIPFDGCYKCQNSCQIECLICLQAKCVQCISGWNLIDGKCYQKCGDGKLAIISEEQCDNPLDLNCKNCKLNQCMPYCDFCDNLQQCQACQVSFQLVNNSCITICGDGIITLGYEQCDDGNEIEFDGCHNCEFSCSIGCMICQENNVCLKCNEEESFTLDHKTKKCVFFQIQENEVPNNNSEVTNEEEEDIKIIQNEEFAHEEDDQIPQGDDDQLSVQNCGNGKLQYSLEEECDDGNTLGSDGCSQFCTIESSFKCKNFENEKSECSFIQAPEFYLNFISTTLNSIQIVDLTFSQEIRLQQQSMIEDLADFSIEPSSKCQITVIPLINFTTELNMSHYQFSIQFYQSINRPLFKLKFKQNSLVNLDNIPLVSLEKSIFIGNSFVLSEQTKKKLSQIILLNDIVMYTLISISVLALLIGNPIMFLNLLNLLQSFSYLRYVQYQFPPHFSQFLETYSKISLQIFLDYLQIDQILTQLNGGQLPSSNKSASQTNQTEQQNQVFLINAKSCYISFFTSYLTYIIYKIITSKQIDNYLKKVLELKFENIKYLQIIRLFQKKIQQHCVKLKHQFFSKDIFQVYLTILHQLLFSAFMQFPNYSFQSFFEAFNSLNSLLALGLIMVVNFKSLDITSQKIKNKRKWKYFFEESKSEFWAANFKSFSIYRINAYIFVVVFLINWPEVQSIFLSIQSLVYLIYLCTVKPLISNNEYIKLIFREFLFLSTVGSFLTYSFNQDEEQLLTWGWIHISMLTTILGTSLFVDMIEFIGKLHSNYLKQKIKKEILQEKNTLSSPLQLIDRQNMQNLNKALSDVEFNLDQINQQI</sequence>
<dbReference type="eggNOG" id="KOG3525">
    <property type="taxonomic scope" value="Eukaryota"/>
</dbReference>
<keyword evidence="3" id="KW-1015">Disulfide bond</keyword>
<evidence type="ECO:0000313" key="6">
    <source>
        <dbReference type="EMBL" id="CAK57239.1"/>
    </source>
</evidence>
<feature type="transmembrane region" description="Helical" evidence="4">
    <location>
        <begin position="1913"/>
        <end position="1930"/>
    </location>
</feature>
<feature type="chain" id="PRO_5002622676" description="EGF-like domain-containing protein" evidence="5">
    <location>
        <begin position="18"/>
        <end position="2120"/>
    </location>
</feature>
<name>A0BFC2_PARTE</name>
<dbReference type="InterPro" id="IPR009030">
    <property type="entry name" value="Growth_fac_rcpt_cys_sf"/>
</dbReference>
<evidence type="ECO:0000256" key="3">
    <source>
        <dbReference type="ARBA" id="ARBA00023157"/>
    </source>
</evidence>
<dbReference type="RefSeq" id="XP_001424637.1">
    <property type="nucleotide sequence ID" value="XM_001424600.2"/>
</dbReference>
<keyword evidence="4" id="KW-0812">Transmembrane</keyword>
<organism evidence="6 7">
    <name type="scientific">Paramecium tetraurelia</name>
    <dbReference type="NCBI Taxonomy" id="5888"/>
    <lineage>
        <taxon>Eukaryota</taxon>
        <taxon>Sar</taxon>
        <taxon>Alveolata</taxon>
        <taxon>Ciliophora</taxon>
        <taxon>Intramacronucleata</taxon>
        <taxon>Oligohymenophorea</taxon>
        <taxon>Peniculida</taxon>
        <taxon>Parameciidae</taxon>
        <taxon>Paramecium</taxon>
    </lineage>
</organism>
<dbReference type="NCBIfam" id="TIGR02232">
    <property type="entry name" value="myxo_disulf_rpt"/>
    <property type="match status" value="3"/>
</dbReference>
<dbReference type="HOGENOM" id="CLU_000581_1_0_1"/>
<dbReference type="InParanoid" id="A0BFC2"/>
<dbReference type="Gene3D" id="2.10.220.10">
    <property type="entry name" value="Hormone Receptor, Insulin-like Growth Factor Receptor 1, Chain A, domain 2"/>
    <property type="match status" value="1"/>
</dbReference>
<dbReference type="PANTHER" id="PTHR38934:SF6">
    <property type="entry name" value="CHROMOSOME UNDETERMINED SCAFFOLD_176, WHOLE GENOME SHOTGUN SEQUENCE"/>
    <property type="match status" value="1"/>
</dbReference>
<keyword evidence="7" id="KW-1185">Reference proteome</keyword>
<reference evidence="6 7" key="1">
    <citation type="journal article" date="2006" name="Nature">
        <title>Global trends of whole-genome duplications revealed by the ciliate Paramecium tetraurelia.</title>
        <authorList>
            <consortium name="Genoscope"/>
            <person name="Aury J.-M."/>
            <person name="Jaillon O."/>
            <person name="Duret L."/>
            <person name="Noel B."/>
            <person name="Jubin C."/>
            <person name="Porcel B.M."/>
            <person name="Segurens B."/>
            <person name="Daubin V."/>
            <person name="Anthouard V."/>
            <person name="Aiach N."/>
            <person name="Arnaiz O."/>
            <person name="Billaut A."/>
            <person name="Beisson J."/>
            <person name="Blanc I."/>
            <person name="Bouhouche K."/>
            <person name="Camara F."/>
            <person name="Duharcourt S."/>
            <person name="Guigo R."/>
            <person name="Gogendeau D."/>
            <person name="Katinka M."/>
            <person name="Keller A.-M."/>
            <person name="Kissmehl R."/>
            <person name="Klotz C."/>
            <person name="Koll F."/>
            <person name="Le Moue A."/>
            <person name="Lepere C."/>
            <person name="Malinsky S."/>
            <person name="Nowacki M."/>
            <person name="Nowak J.K."/>
            <person name="Plattner H."/>
            <person name="Poulain J."/>
            <person name="Ruiz F."/>
            <person name="Serrano V."/>
            <person name="Zagulski M."/>
            <person name="Dessen P."/>
            <person name="Betermier M."/>
            <person name="Weissenbach J."/>
            <person name="Scarpelli C."/>
            <person name="Schachter V."/>
            <person name="Sperling L."/>
            <person name="Meyer E."/>
            <person name="Cohen J."/>
            <person name="Wincker P."/>
        </authorList>
    </citation>
    <scope>NUCLEOTIDE SEQUENCE [LARGE SCALE GENOMIC DNA]</scope>
    <source>
        <strain evidence="6 7">Stock d4-2</strain>
    </source>
</reference>
<feature type="transmembrane region" description="Helical" evidence="4">
    <location>
        <begin position="2042"/>
        <end position="2065"/>
    </location>
</feature>
<dbReference type="Proteomes" id="UP000000600">
    <property type="component" value="Unassembled WGS sequence"/>
</dbReference>
<dbReference type="InterPro" id="IPR006212">
    <property type="entry name" value="Furin_repeat"/>
</dbReference>
<evidence type="ECO:0000256" key="4">
    <source>
        <dbReference type="SAM" id="Phobius"/>
    </source>
</evidence>
<dbReference type="InterPro" id="IPR011936">
    <property type="entry name" value="Myxo_disulph_rpt"/>
</dbReference>
<dbReference type="OMA" id="INITHTQ"/>
<feature type="transmembrane region" description="Helical" evidence="4">
    <location>
        <begin position="2011"/>
        <end position="2030"/>
    </location>
</feature>
<protein>
    <recommendedName>
        <fullName evidence="8">EGF-like domain-containing protein</fullName>
    </recommendedName>
</protein>
<dbReference type="KEGG" id="ptm:GSPATT00028274001"/>
<dbReference type="OrthoDB" id="290842at2759"/>
<evidence type="ECO:0000256" key="1">
    <source>
        <dbReference type="ARBA" id="ARBA00022729"/>
    </source>
</evidence>
<dbReference type="SMART" id="SM00261">
    <property type="entry name" value="FU"/>
    <property type="match status" value="11"/>
</dbReference>
<keyword evidence="4" id="KW-0472">Membrane</keyword>
<gene>
    <name evidence="6" type="ORF">GSPATT00028274001</name>
</gene>
<feature type="transmembrane region" description="Helical" evidence="4">
    <location>
        <begin position="1951"/>
        <end position="1975"/>
    </location>
</feature>
<evidence type="ECO:0000256" key="2">
    <source>
        <dbReference type="ARBA" id="ARBA00022737"/>
    </source>
</evidence>
<accession>A0BFC2</accession>
<keyword evidence="1 5" id="KW-0732">Signal</keyword>
<dbReference type="STRING" id="5888.A0BFC2"/>
<keyword evidence="4" id="KW-1133">Transmembrane helix</keyword>
<keyword evidence="2" id="KW-0677">Repeat</keyword>
<dbReference type="Pfam" id="PF13948">
    <property type="entry name" value="DUF4215"/>
    <property type="match status" value="8"/>
</dbReference>
<proteinExistence type="predicted"/>
<feature type="signal peptide" evidence="5">
    <location>
        <begin position="1"/>
        <end position="17"/>
    </location>
</feature>